<dbReference type="GO" id="GO:0030170">
    <property type="term" value="F:pyridoxal phosphate binding"/>
    <property type="evidence" value="ECO:0007669"/>
    <property type="project" value="InterPro"/>
</dbReference>
<dbReference type="CDD" id="cd00609">
    <property type="entry name" value="AAT_like"/>
    <property type="match status" value="1"/>
</dbReference>
<dbReference type="Gene3D" id="1.10.10.10">
    <property type="entry name" value="Winged helix-like DNA-binding domain superfamily/Winged helix DNA-binding domain"/>
    <property type="match status" value="1"/>
</dbReference>
<sequence>MVKTSGKTKSSGSFEGLVTGRTATQITSSIEAAIRRGTFTVGEALPTIRTLADELGVNRNTVAAAYRRLSDAGLIEGRGRQGSRVAALGMGPARTPPPIHDVGAGNPDPQLLPDVFGALQRCQWHPRDYDDAPDEPALLEYATAQFRQDGIPVGDIWISNGTFDAIAVVLQATLPKGSTIAVEDPCFMTTLGLLRELGYQPIPIKVDDEGAIPKSLDQALKSGVKGAILTPRAQNPYGGSWSATRQKDLAAVIKPYKDVLVIEDDHFAALSQFKPVTLVSDDRRNWAVIRSVSKYIGADMRLAFVNSSKDIGPKVLGLSAFTYRWVSSILQKTLLATISEPDYETRIHKASELYKKRRETFVQALTKFGIESHGADGINVWIPVENEQFTAQRLMEAGWIVKAGSIFRLESPPGIRLTTSTITESQSVEFAKLLSNIRQHRVGVQRSA</sequence>
<keyword evidence="3" id="KW-0805">Transcription regulation</keyword>
<evidence type="ECO:0000313" key="7">
    <source>
        <dbReference type="EMBL" id="SUU86384.1"/>
    </source>
</evidence>
<dbReference type="InterPro" id="IPR000524">
    <property type="entry name" value="Tscrpt_reg_HTH_GntR"/>
</dbReference>
<dbReference type="Pfam" id="PF00155">
    <property type="entry name" value="Aminotran_1_2"/>
    <property type="match status" value="1"/>
</dbReference>
<dbReference type="SUPFAM" id="SSF46785">
    <property type="entry name" value="Winged helix' DNA-binding domain"/>
    <property type="match status" value="1"/>
</dbReference>
<name>A0A380WBM1_AFIFE</name>
<dbReference type="PRINTS" id="PR00035">
    <property type="entry name" value="HTHGNTR"/>
</dbReference>
<dbReference type="GO" id="GO:0003677">
    <property type="term" value="F:DNA binding"/>
    <property type="evidence" value="ECO:0007669"/>
    <property type="project" value="UniProtKB-KW"/>
</dbReference>
<dbReference type="RefSeq" id="WP_002717209.1">
    <property type="nucleotide sequence ID" value="NZ_UFSI01000001.1"/>
</dbReference>
<dbReference type="PANTHER" id="PTHR46577:SF2">
    <property type="entry name" value="TRANSCRIPTIONAL REGULATORY PROTEIN"/>
    <property type="match status" value="1"/>
</dbReference>
<dbReference type="PANTHER" id="PTHR46577">
    <property type="entry name" value="HTH-TYPE TRANSCRIPTIONAL REGULATORY PROTEIN GABR"/>
    <property type="match status" value="1"/>
</dbReference>
<dbReference type="AlphaFoldDB" id="A0A380WBM1"/>
<dbReference type="EMBL" id="UIGB01000001">
    <property type="protein sequence ID" value="SUU86384.1"/>
    <property type="molecule type" value="Genomic_DNA"/>
</dbReference>
<dbReference type="InterPro" id="IPR015421">
    <property type="entry name" value="PyrdxlP-dep_Trfase_major"/>
</dbReference>
<dbReference type="SUPFAM" id="SSF53383">
    <property type="entry name" value="PLP-dependent transferases"/>
    <property type="match status" value="1"/>
</dbReference>
<dbReference type="SMART" id="SM00345">
    <property type="entry name" value="HTH_GNTR"/>
    <property type="match status" value="1"/>
</dbReference>
<dbReference type="InterPro" id="IPR036388">
    <property type="entry name" value="WH-like_DNA-bd_sf"/>
</dbReference>
<keyword evidence="2" id="KW-0663">Pyridoxal phosphate</keyword>
<keyword evidence="4" id="KW-0238">DNA-binding</keyword>
<evidence type="ECO:0000313" key="8">
    <source>
        <dbReference type="Proteomes" id="UP000254343"/>
    </source>
</evidence>
<accession>A0A380WBM1</accession>
<evidence type="ECO:0000256" key="3">
    <source>
        <dbReference type="ARBA" id="ARBA00023015"/>
    </source>
</evidence>
<dbReference type="CDD" id="cd07377">
    <property type="entry name" value="WHTH_GntR"/>
    <property type="match status" value="1"/>
</dbReference>
<proteinExistence type="inferred from homology"/>
<dbReference type="OrthoDB" id="9808770at2"/>
<dbReference type="InterPro" id="IPR051446">
    <property type="entry name" value="HTH_trans_reg/aminotransferase"/>
</dbReference>
<feature type="domain" description="HTH gntR-type" evidence="6">
    <location>
        <begin position="20"/>
        <end position="88"/>
    </location>
</feature>
<reference evidence="7 8" key="1">
    <citation type="submission" date="2018-06" db="EMBL/GenBank/DDBJ databases">
        <authorList>
            <consortium name="Pathogen Informatics"/>
            <person name="Doyle S."/>
        </authorList>
    </citation>
    <scope>NUCLEOTIDE SEQUENCE [LARGE SCALE GENOMIC DNA]</scope>
    <source>
        <strain evidence="7 8">NCTC12722</strain>
    </source>
</reference>
<dbReference type="Pfam" id="PF00392">
    <property type="entry name" value="GntR"/>
    <property type="match status" value="1"/>
</dbReference>
<organism evidence="7 8">
    <name type="scientific">Afipia felis</name>
    <name type="common">Cat scratch disease bacillus</name>
    <dbReference type="NCBI Taxonomy" id="1035"/>
    <lineage>
        <taxon>Bacteria</taxon>
        <taxon>Pseudomonadati</taxon>
        <taxon>Pseudomonadota</taxon>
        <taxon>Alphaproteobacteria</taxon>
        <taxon>Hyphomicrobiales</taxon>
        <taxon>Nitrobacteraceae</taxon>
        <taxon>Afipia</taxon>
    </lineage>
</organism>
<dbReference type="InterPro" id="IPR015424">
    <property type="entry name" value="PyrdxlP-dep_Trfase"/>
</dbReference>
<evidence type="ECO:0000259" key="6">
    <source>
        <dbReference type="PROSITE" id="PS50949"/>
    </source>
</evidence>
<dbReference type="Gene3D" id="3.40.640.10">
    <property type="entry name" value="Type I PLP-dependent aspartate aminotransferase-like (Major domain)"/>
    <property type="match status" value="1"/>
</dbReference>
<protein>
    <submittedName>
        <fullName evidence="7">Uncharacterized HTH-type transcriptional regulator yjiR</fullName>
    </submittedName>
</protein>
<comment type="similarity">
    <text evidence="1">In the C-terminal section; belongs to the class-I pyridoxal-phosphate-dependent aminotransferase family.</text>
</comment>
<dbReference type="PROSITE" id="PS50949">
    <property type="entry name" value="HTH_GNTR"/>
    <property type="match status" value="1"/>
</dbReference>
<dbReference type="GO" id="GO:0003700">
    <property type="term" value="F:DNA-binding transcription factor activity"/>
    <property type="evidence" value="ECO:0007669"/>
    <property type="project" value="InterPro"/>
</dbReference>
<dbReference type="InterPro" id="IPR004839">
    <property type="entry name" value="Aminotransferase_I/II_large"/>
</dbReference>
<gene>
    <name evidence="7" type="primary">yjiR</name>
    <name evidence="7" type="ORF">NCTC12722_03609</name>
</gene>
<evidence type="ECO:0000256" key="2">
    <source>
        <dbReference type="ARBA" id="ARBA00022898"/>
    </source>
</evidence>
<keyword evidence="5" id="KW-0804">Transcription</keyword>
<evidence type="ECO:0000256" key="1">
    <source>
        <dbReference type="ARBA" id="ARBA00005384"/>
    </source>
</evidence>
<dbReference type="Proteomes" id="UP000254343">
    <property type="component" value="Unassembled WGS sequence"/>
</dbReference>
<evidence type="ECO:0000256" key="4">
    <source>
        <dbReference type="ARBA" id="ARBA00023125"/>
    </source>
</evidence>
<dbReference type="InterPro" id="IPR036390">
    <property type="entry name" value="WH_DNA-bd_sf"/>
</dbReference>
<evidence type="ECO:0000256" key="5">
    <source>
        <dbReference type="ARBA" id="ARBA00023163"/>
    </source>
</evidence>